<organism evidence="2 4">
    <name type="scientific">Didymodactylos carnosus</name>
    <dbReference type="NCBI Taxonomy" id="1234261"/>
    <lineage>
        <taxon>Eukaryota</taxon>
        <taxon>Metazoa</taxon>
        <taxon>Spiralia</taxon>
        <taxon>Gnathifera</taxon>
        <taxon>Rotifera</taxon>
        <taxon>Eurotatoria</taxon>
        <taxon>Bdelloidea</taxon>
        <taxon>Philodinida</taxon>
        <taxon>Philodinidae</taxon>
        <taxon>Didymodactylos</taxon>
    </lineage>
</organism>
<evidence type="ECO:0000256" key="1">
    <source>
        <dbReference type="SAM" id="MobiDB-lite"/>
    </source>
</evidence>
<sequence length="367" mass="42936">MPESWQQPAYKTKNKILPEYRRQSITMPVQKTNYVSTEKQGRPKKSPEKAHIDTLRRRERCQRSRTILLEKSKELGCLNNNRLILFSETDDEEKTDNEHSDAYDSNHNKTHAMNNNKQQKKITKRKQNTNTRNNGVRIQTKTTTEVPMNSEHGVGKRDNMRGINQHHISSSETEQDYFTLSGTEQTNYELKSSIKDKRKIKAYLQGISLSSEQAQEKENIHKLSRDVQLKATELYLKIAKEEYEFQNEKLEKLLRGFPQHNNDETPSTRSRIDGSAENDEDDDEVFTQRPFTQRALIQTPLSQEKQDDRTMNRQGSDFFTALKRSLLETEREVLFFSRTQRPRKDTLRNTGSTGFKSSIRKDFVLQA</sequence>
<comment type="caution">
    <text evidence="2">The sequence shown here is derived from an EMBL/GenBank/DDBJ whole genome shotgun (WGS) entry which is preliminary data.</text>
</comment>
<protein>
    <submittedName>
        <fullName evidence="2">Uncharacterized protein</fullName>
    </submittedName>
</protein>
<keyword evidence="4" id="KW-1185">Reference proteome</keyword>
<gene>
    <name evidence="2" type="ORF">GPM918_LOCUS41756</name>
    <name evidence="3" type="ORF">SRO942_LOCUS42865</name>
</gene>
<evidence type="ECO:0000313" key="2">
    <source>
        <dbReference type="EMBL" id="CAF1591006.1"/>
    </source>
</evidence>
<feature type="compositionally biased region" description="Basic and acidic residues" evidence="1">
    <location>
        <begin position="96"/>
        <end position="107"/>
    </location>
</feature>
<feature type="region of interest" description="Disordered" evidence="1">
    <location>
        <begin position="255"/>
        <end position="289"/>
    </location>
</feature>
<dbReference type="EMBL" id="CAJOBC010099825">
    <property type="protein sequence ID" value="CAF4463152.1"/>
    <property type="molecule type" value="Genomic_DNA"/>
</dbReference>
<dbReference type="Proteomes" id="UP000681722">
    <property type="component" value="Unassembled WGS sequence"/>
</dbReference>
<feature type="region of interest" description="Disordered" evidence="1">
    <location>
        <begin position="33"/>
        <end position="56"/>
    </location>
</feature>
<dbReference type="EMBL" id="CAJNOQ010033663">
    <property type="protein sequence ID" value="CAF1591006.1"/>
    <property type="molecule type" value="Genomic_DNA"/>
</dbReference>
<proteinExistence type="predicted"/>
<dbReference type="AlphaFoldDB" id="A0A815ZYP1"/>
<evidence type="ECO:0000313" key="3">
    <source>
        <dbReference type="EMBL" id="CAF4463152.1"/>
    </source>
</evidence>
<dbReference type="OrthoDB" id="10027560at2759"/>
<name>A0A815ZYP1_9BILA</name>
<dbReference type="Proteomes" id="UP000663829">
    <property type="component" value="Unassembled WGS sequence"/>
</dbReference>
<evidence type="ECO:0000313" key="4">
    <source>
        <dbReference type="Proteomes" id="UP000663829"/>
    </source>
</evidence>
<feature type="compositionally biased region" description="Acidic residues" evidence="1">
    <location>
        <begin position="276"/>
        <end position="285"/>
    </location>
</feature>
<feature type="region of interest" description="Disordered" evidence="1">
    <location>
        <begin position="89"/>
        <end position="131"/>
    </location>
</feature>
<feature type="compositionally biased region" description="Basic and acidic residues" evidence="1">
    <location>
        <begin position="39"/>
        <end position="56"/>
    </location>
</feature>
<feature type="compositionally biased region" description="Basic residues" evidence="1">
    <location>
        <begin position="118"/>
        <end position="127"/>
    </location>
</feature>
<reference evidence="2" key="1">
    <citation type="submission" date="2021-02" db="EMBL/GenBank/DDBJ databases">
        <authorList>
            <person name="Nowell W R."/>
        </authorList>
    </citation>
    <scope>NUCLEOTIDE SEQUENCE</scope>
</reference>
<accession>A0A815ZYP1</accession>